<accession>A0ACB7P6A8</accession>
<comment type="caution">
    <text evidence="1">The sequence shown here is derived from an EMBL/GenBank/DDBJ whole genome shotgun (WGS) entry which is preliminary data.</text>
</comment>
<dbReference type="Proteomes" id="UP000724584">
    <property type="component" value="Unassembled WGS sequence"/>
</dbReference>
<evidence type="ECO:0000313" key="1">
    <source>
        <dbReference type="EMBL" id="KAH6628127.1"/>
    </source>
</evidence>
<name>A0ACB7P6A8_9PEZI</name>
<protein>
    <submittedName>
        <fullName evidence="1">Uncharacterized protein</fullName>
    </submittedName>
</protein>
<gene>
    <name evidence="1" type="ORF">F5144DRAFT_604329</name>
</gene>
<reference evidence="1 2" key="1">
    <citation type="journal article" date="2021" name="Nat. Commun.">
        <title>Genetic determinants of endophytism in the Arabidopsis root mycobiome.</title>
        <authorList>
            <person name="Mesny F."/>
            <person name="Miyauchi S."/>
            <person name="Thiergart T."/>
            <person name="Pickel B."/>
            <person name="Atanasova L."/>
            <person name="Karlsson M."/>
            <person name="Huettel B."/>
            <person name="Barry K.W."/>
            <person name="Haridas S."/>
            <person name="Chen C."/>
            <person name="Bauer D."/>
            <person name="Andreopoulos W."/>
            <person name="Pangilinan J."/>
            <person name="LaButti K."/>
            <person name="Riley R."/>
            <person name="Lipzen A."/>
            <person name="Clum A."/>
            <person name="Drula E."/>
            <person name="Henrissat B."/>
            <person name="Kohler A."/>
            <person name="Grigoriev I.V."/>
            <person name="Martin F.M."/>
            <person name="Hacquard S."/>
        </authorList>
    </citation>
    <scope>NUCLEOTIDE SEQUENCE [LARGE SCALE GENOMIC DNA]</scope>
    <source>
        <strain evidence="1 2">MPI-SDFR-AT-0079</strain>
    </source>
</reference>
<evidence type="ECO:0000313" key="2">
    <source>
        <dbReference type="Proteomes" id="UP000724584"/>
    </source>
</evidence>
<dbReference type="EMBL" id="JAGIZQ010000005">
    <property type="protein sequence ID" value="KAH6628127.1"/>
    <property type="molecule type" value="Genomic_DNA"/>
</dbReference>
<proteinExistence type="predicted"/>
<sequence>MTPQAPRPKGAAAAAASRATTEQFNLPNLDEMLAPLAVAKRRRIQETVTEVEISPAPGRPKRAAPAPANRSITNQYSLTSSTAPPTGANARGATRFSGESRAAPSPTTPPTAERTRGYTNAVLAPATPPPRAISPLNQGRFGAHKPPIAAKDTEYPAEVLPSNPAPQGNSEPVPDEEGFDEEAFDDDAVIFDEDYNPIPSADSNDEGETDSLEPANGAAPVKIVVGDNGLVHVARAPKDIPFVLTGPLAMIKPLIQRKVRINYRVIDAKFPGVDRATLPARSSIWRRTWKDYSSHIALRSRGGSIEAFYPFILREDQPAYHEGVNIGMLLQQQRGMGQ</sequence>
<keyword evidence="2" id="KW-1185">Reference proteome</keyword>
<organism evidence="1 2">
    <name type="scientific">Chaetomium tenue</name>
    <dbReference type="NCBI Taxonomy" id="1854479"/>
    <lineage>
        <taxon>Eukaryota</taxon>
        <taxon>Fungi</taxon>
        <taxon>Dikarya</taxon>
        <taxon>Ascomycota</taxon>
        <taxon>Pezizomycotina</taxon>
        <taxon>Sordariomycetes</taxon>
        <taxon>Sordariomycetidae</taxon>
        <taxon>Sordariales</taxon>
        <taxon>Chaetomiaceae</taxon>
        <taxon>Chaetomium</taxon>
    </lineage>
</organism>